<keyword evidence="1" id="KW-1133">Transmembrane helix</keyword>
<keyword evidence="1" id="KW-0472">Membrane</keyword>
<feature type="transmembrane region" description="Helical" evidence="1">
    <location>
        <begin position="86"/>
        <end position="104"/>
    </location>
</feature>
<evidence type="ECO:0000256" key="1">
    <source>
        <dbReference type="SAM" id="Phobius"/>
    </source>
</evidence>
<dbReference type="AlphaFoldDB" id="A0A382LGV1"/>
<keyword evidence="1" id="KW-0812">Transmembrane</keyword>
<feature type="transmembrane region" description="Helical" evidence="1">
    <location>
        <begin position="198"/>
        <end position="217"/>
    </location>
</feature>
<feature type="non-terminal residue" evidence="3">
    <location>
        <position position="265"/>
    </location>
</feature>
<protein>
    <recommendedName>
        <fullName evidence="2">Fatty acid desaturase domain-containing protein</fullName>
    </recommendedName>
</protein>
<dbReference type="Pfam" id="PF00487">
    <property type="entry name" value="FA_desaturase"/>
    <property type="match status" value="1"/>
</dbReference>
<dbReference type="InterPro" id="IPR005804">
    <property type="entry name" value="FA_desaturase_dom"/>
</dbReference>
<feature type="domain" description="Fatty acid desaturase" evidence="2">
    <location>
        <begin position="52"/>
        <end position="265"/>
    </location>
</feature>
<gene>
    <name evidence="3" type="ORF">METZ01_LOCUS288872</name>
</gene>
<sequence length="265" mass="30964">MSTDTVSLNFCVNQAKNHYGGFGYLTGVTLLFSCSSIILLQYLFATDQINLWLHFLLSAYLFYMIYTPLHEAVHGNISGKHQSLKWVNPVAGVISAMFLLHSYTEHKWDHLLHHKYTNDPKLDPDYFVKADNPLSVTLRCVLILFKNIPYAIRNWDHPNTDTKRNITQGKLENLIPIAILVIITNMTTLPWYFFLISYVFPLLAGTFLLGLFFDYFVHIPHDNQKRFGNTNVIRFSPKLDRVITWIWLWQNYHAIHHLFPAIPFY</sequence>
<organism evidence="3">
    <name type="scientific">marine metagenome</name>
    <dbReference type="NCBI Taxonomy" id="408172"/>
    <lineage>
        <taxon>unclassified sequences</taxon>
        <taxon>metagenomes</taxon>
        <taxon>ecological metagenomes</taxon>
    </lineage>
</organism>
<feature type="transmembrane region" description="Helical" evidence="1">
    <location>
        <begin position="22"/>
        <end position="42"/>
    </location>
</feature>
<name>A0A382LGV1_9ZZZZ</name>
<feature type="transmembrane region" description="Helical" evidence="1">
    <location>
        <begin position="49"/>
        <end position="66"/>
    </location>
</feature>
<evidence type="ECO:0000259" key="2">
    <source>
        <dbReference type="Pfam" id="PF00487"/>
    </source>
</evidence>
<dbReference type="EMBL" id="UINC01087026">
    <property type="protein sequence ID" value="SVC36018.1"/>
    <property type="molecule type" value="Genomic_DNA"/>
</dbReference>
<proteinExistence type="predicted"/>
<accession>A0A382LGV1</accession>
<reference evidence="3" key="1">
    <citation type="submission" date="2018-05" db="EMBL/GenBank/DDBJ databases">
        <authorList>
            <person name="Lanie J.A."/>
            <person name="Ng W.-L."/>
            <person name="Kazmierczak K.M."/>
            <person name="Andrzejewski T.M."/>
            <person name="Davidsen T.M."/>
            <person name="Wayne K.J."/>
            <person name="Tettelin H."/>
            <person name="Glass J.I."/>
            <person name="Rusch D."/>
            <person name="Podicherti R."/>
            <person name="Tsui H.-C.T."/>
            <person name="Winkler M.E."/>
        </authorList>
    </citation>
    <scope>NUCLEOTIDE SEQUENCE</scope>
</reference>
<evidence type="ECO:0000313" key="3">
    <source>
        <dbReference type="EMBL" id="SVC36018.1"/>
    </source>
</evidence>
<dbReference type="GO" id="GO:0006629">
    <property type="term" value="P:lipid metabolic process"/>
    <property type="evidence" value="ECO:0007669"/>
    <property type="project" value="InterPro"/>
</dbReference>
<feature type="transmembrane region" description="Helical" evidence="1">
    <location>
        <begin position="173"/>
        <end position="192"/>
    </location>
</feature>